<dbReference type="EMBL" id="JACXLC010000001">
    <property type="protein sequence ID" value="MBD2842004.1"/>
    <property type="molecule type" value="Genomic_DNA"/>
</dbReference>
<organism evidence="2 3">
    <name type="scientific">Erythrobacter rubeus</name>
    <dbReference type="NCBI Taxonomy" id="2760803"/>
    <lineage>
        <taxon>Bacteria</taxon>
        <taxon>Pseudomonadati</taxon>
        <taxon>Pseudomonadota</taxon>
        <taxon>Alphaproteobacteria</taxon>
        <taxon>Sphingomonadales</taxon>
        <taxon>Erythrobacteraceae</taxon>
        <taxon>Erythrobacter/Porphyrobacter group</taxon>
        <taxon>Erythrobacter</taxon>
    </lineage>
</organism>
<dbReference type="Proteomes" id="UP000635384">
    <property type="component" value="Unassembled WGS sequence"/>
</dbReference>
<feature type="chain" id="PRO_5047091820" evidence="1">
    <location>
        <begin position="25"/>
        <end position="123"/>
    </location>
</feature>
<feature type="signal peptide" evidence="1">
    <location>
        <begin position="1"/>
        <end position="24"/>
    </location>
</feature>
<name>A0ABR8KN08_9SPHN</name>
<gene>
    <name evidence="2" type="ORF">IB285_06990</name>
</gene>
<sequence length="123" mass="12818">MTSKNVFLAAAPAALFALAGPVFAQTAPSGSPGGMLRTMPHGIYQCTLPGDAAGAAYETVEEEGFSIGPASSYTSPEGRGTYIMRGNTLTFTRGPKKGEQFERVGTNQLKRGKLRCTRLGGTG</sequence>
<keyword evidence="3" id="KW-1185">Reference proteome</keyword>
<accession>A0ABR8KN08</accession>
<comment type="caution">
    <text evidence="2">The sequence shown here is derived from an EMBL/GenBank/DDBJ whole genome shotgun (WGS) entry which is preliminary data.</text>
</comment>
<evidence type="ECO:0000256" key="1">
    <source>
        <dbReference type="SAM" id="SignalP"/>
    </source>
</evidence>
<reference evidence="2 3" key="1">
    <citation type="submission" date="2020-09" db="EMBL/GenBank/DDBJ databases">
        <authorList>
            <person name="Yoon J.-W."/>
        </authorList>
    </citation>
    <scope>NUCLEOTIDE SEQUENCE [LARGE SCALE GENOMIC DNA]</scope>
    <source>
        <strain evidence="2 3">KMU-140</strain>
    </source>
</reference>
<proteinExistence type="predicted"/>
<keyword evidence="1" id="KW-0732">Signal</keyword>
<dbReference type="RefSeq" id="WP_190787500.1">
    <property type="nucleotide sequence ID" value="NZ_JACXLC010000001.1"/>
</dbReference>
<protein>
    <submittedName>
        <fullName evidence="2">Elongation factor P</fullName>
    </submittedName>
</protein>
<keyword evidence="2" id="KW-0251">Elongation factor</keyword>
<dbReference type="GO" id="GO:0003746">
    <property type="term" value="F:translation elongation factor activity"/>
    <property type="evidence" value="ECO:0007669"/>
    <property type="project" value="UniProtKB-KW"/>
</dbReference>
<keyword evidence="2" id="KW-0648">Protein biosynthesis</keyword>
<evidence type="ECO:0000313" key="2">
    <source>
        <dbReference type="EMBL" id="MBD2842004.1"/>
    </source>
</evidence>
<evidence type="ECO:0000313" key="3">
    <source>
        <dbReference type="Proteomes" id="UP000635384"/>
    </source>
</evidence>